<comment type="caution">
    <text evidence="2">The sequence shown here is derived from an EMBL/GenBank/DDBJ whole genome shotgun (WGS) entry which is preliminary data.</text>
</comment>
<evidence type="ECO:0000313" key="2">
    <source>
        <dbReference type="EMBL" id="GAH85045.1"/>
    </source>
</evidence>
<name>X1JUH4_9ZZZZ</name>
<feature type="non-terminal residue" evidence="2">
    <location>
        <position position="1"/>
    </location>
</feature>
<reference evidence="2" key="1">
    <citation type="journal article" date="2014" name="Front. Microbiol.">
        <title>High frequency of phylogenetically diverse reductive dehalogenase-homologous genes in deep subseafloor sedimentary metagenomes.</title>
        <authorList>
            <person name="Kawai M."/>
            <person name="Futagami T."/>
            <person name="Toyoda A."/>
            <person name="Takaki Y."/>
            <person name="Nishi S."/>
            <person name="Hori S."/>
            <person name="Arai W."/>
            <person name="Tsubouchi T."/>
            <person name="Morono Y."/>
            <person name="Uchiyama I."/>
            <person name="Ito T."/>
            <person name="Fujiyama A."/>
            <person name="Inagaki F."/>
            <person name="Takami H."/>
        </authorList>
    </citation>
    <scope>NUCLEOTIDE SEQUENCE</scope>
    <source>
        <strain evidence="2">Expedition CK06-06</strain>
    </source>
</reference>
<evidence type="ECO:0000259" key="1">
    <source>
        <dbReference type="Pfam" id="PF11827"/>
    </source>
</evidence>
<protein>
    <recommendedName>
        <fullName evidence="1">DUF3347 domain-containing protein</fullName>
    </recommendedName>
</protein>
<gene>
    <name evidence="2" type="ORF">S03H2_63452</name>
</gene>
<dbReference type="AlphaFoldDB" id="X1JUH4"/>
<feature type="domain" description="DUF3347" evidence="1">
    <location>
        <begin position="34"/>
        <end position="123"/>
    </location>
</feature>
<dbReference type="InterPro" id="IPR021782">
    <property type="entry name" value="DUF3347"/>
</dbReference>
<accession>X1JUH4</accession>
<organism evidence="2">
    <name type="scientific">marine sediment metagenome</name>
    <dbReference type="NCBI Taxonomy" id="412755"/>
    <lineage>
        <taxon>unclassified sequences</taxon>
        <taxon>metagenomes</taxon>
        <taxon>ecological metagenomes</taxon>
    </lineage>
</organism>
<dbReference type="Pfam" id="PF11827">
    <property type="entry name" value="DUF3347"/>
    <property type="match status" value="1"/>
</dbReference>
<sequence length="189" mass="20215">NAGALRLRLGLAHGDVAAAAAPLDPKFLTQLDGVYTAYLALQKALASDQADEAPQAGKAILAALAKVDMKLVKGADHMAWMQFAGEAPTTLKQIAEARKLTEARSGFALLSEQMLVLAKRLGPPAGTTFFEMKCPMAFDNRGARWLQSDSQVRNPYFGAVMPQCGEVVEVIKARPTAQEESGNDGHEHP</sequence>
<dbReference type="EMBL" id="BARU01041122">
    <property type="protein sequence ID" value="GAH85045.1"/>
    <property type="molecule type" value="Genomic_DNA"/>
</dbReference>
<proteinExistence type="predicted"/>